<protein>
    <recommendedName>
        <fullName evidence="19">Pseudouridylate synthase 7 homolog</fullName>
    </recommendedName>
</protein>
<keyword evidence="10 21" id="KW-1133">Transmembrane helix</keyword>
<comment type="similarity">
    <text evidence="4">Belongs to the tetraspanin (TM4SF) family.</text>
</comment>
<evidence type="ECO:0000256" key="15">
    <source>
        <dbReference type="ARBA" id="ARBA00036943"/>
    </source>
</evidence>
<feature type="domain" description="TRUD" evidence="22">
    <location>
        <begin position="402"/>
        <end position="612"/>
    </location>
</feature>
<dbReference type="InterPro" id="IPR018499">
    <property type="entry name" value="Tetraspanin/Peripherin"/>
</dbReference>
<evidence type="ECO:0000256" key="4">
    <source>
        <dbReference type="ARBA" id="ARBA00006840"/>
    </source>
</evidence>
<dbReference type="InterPro" id="IPR001656">
    <property type="entry name" value="PsdUridine_synth_TruD"/>
</dbReference>
<dbReference type="GO" id="GO:0003723">
    <property type="term" value="F:RNA binding"/>
    <property type="evidence" value="ECO:0007669"/>
    <property type="project" value="InterPro"/>
</dbReference>
<keyword evidence="9" id="KW-0819">tRNA processing</keyword>
<evidence type="ECO:0000256" key="14">
    <source>
        <dbReference type="ARBA" id="ARBA00023242"/>
    </source>
</evidence>
<dbReference type="GO" id="GO:0008033">
    <property type="term" value="P:tRNA processing"/>
    <property type="evidence" value="ECO:0007669"/>
    <property type="project" value="UniProtKB-KW"/>
</dbReference>
<keyword evidence="12" id="KW-0508">mRNA splicing</keyword>
<evidence type="ECO:0000256" key="21">
    <source>
        <dbReference type="SAM" id="Phobius"/>
    </source>
</evidence>
<evidence type="ECO:0000256" key="13">
    <source>
        <dbReference type="ARBA" id="ARBA00023235"/>
    </source>
</evidence>
<comment type="similarity">
    <text evidence="5">Belongs to the pseudouridine synthase TruD family.</text>
</comment>
<comment type="catalytic activity">
    <reaction evidence="15">
        <text>a uridine in tRNA = a pseudouridine in tRNA</text>
        <dbReference type="Rhea" id="RHEA:54572"/>
        <dbReference type="Rhea" id="RHEA-COMP:13339"/>
        <dbReference type="Rhea" id="RHEA-COMP:13934"/>
        <dbReference type="ChEBI" id="CHEBI:65314"/>
        <dbReference type="ChEBI" id="CHEBI:65315"/>
    </reaction>
</comment>
<comment type="caution">
    <text evidence="23">The sequence shown here is derived from an EMBL/GenBank/DDBJ whole genome shotgun (WGS) entry which is preliminary data.</text>
</comment>
<dbReference type="Proteomes" id="UP000824219">
    <property type="component" value="Linkage Group LG14"/>
</dbReference>
<dbReference type="AlphaFoldDB" id="A0A9D3NLI7"/>
<dbReference type="CDD" id="cd03155">
    <property type="entry name" value="CD151_like_LEL"/>
    <property type="match status" value="1"/>
</dbReference>
<dbReference type="InterPro" id="IPR008952">
    <property type="entry name" value="Tetraspanin_EC2_sf"/>
</dbReference>
<evidence type="ECO:0000256" key="9">
    <source>
        <dbReference type="ARBA" id="ARBA00022694"/>
    </source>
</evidence>
<keyword evidence="11 21" id="KW-0472">Membrane</keyword>
<feature type="compositionally biased region" description="Basic and acidic residues" evidence="20">
    <location>
        <begin position="77"/>
        <end position="95"/>
    </location>
</feature>
<evidence type="ECO:0000256" key="17">
    <source>
        <dbReference type="ARBA" id="ARBA00053535"/>
    </source>
</evidence>
<evidence type="ECO:0000256" key="5">
    <source>
        <dbReference type="ARBA" id="ARBA00007953"/>
    </source>
</evidence>
<keyword evidence="8 21" id="KW-0812">Transmembrane</keyword>
<dbReference type="InterPro" id="IPR011760">
    <property type="entry name" value="PsdUridine_synth_TruD_insert"/>
</dbReference>
<dbReference type="PROSITE" id="PS01268">
    <property type="entry name" value="UPF0024"/>
    <property type="match status" value="1"/>
</dbReference>
<dbReference type="GO" id="GO:0006397">
    <property type="term" value="P:mRNA processing"/>
    <property type="evidence" value="ECO:0007669"/>
    <property type="project" value="UniProtKB-KW"/>
</dbReference>
<dbReference type="PROSITE" id="PS50984">
    <property type="entry name" value="TRUD"/>
    <property type="match status" value="1"/>
</dbReference>
<proteinExistence type="inferred from homology"/>
<dbReference type="CDD" id="cd02576">
    <property type="entry name" value="PseudoU_synth_ScPUS7"/>
    <property type="match status" value="1"/>
</dbReference>
<dbReference type="EMBL" id="JAHKSW010000014">
    <property type="protein sequence ID" value="KAG7324089.1"/>
    <property type="molecule type" value="Genomic_DNA"/>
</dbReference>
<evidence type="ECO:0000256" key="18">
    <source>
        <dbReference type="ARBA" id="ARBA00063455"/>
    </source>
</evidence>
<name>A0A9D3NLI7_9TELE</name>
<dbReference type="SMR" id="A0A9D3NLI7"/>
<gene>
    <name evidence="23" type="ORF">KOW79_012105</name>
</gene>
<keyword evidence="6" id="KW-0597">Phosphoprotein</keyword>
<evidence type="ECO:0000256" key="16">
    <source>
        <dbReference type="ARBA" id="ARBA00052210"/>
    </source>
</evidence>
<dbReference type="GO" id="GO:0001522">
    <property type="term" value="P:pseudouridine synthesis"/>
    <property type="evidence" value="ECO:0007669"/>
    <property type="project" value="InterPro"/>
</dbReference>
<dbReference type="OrthoDB" id="447290at2759"/>
<dbReference type="FunFam" id="3.30.2350.20:FF:000003">
    <property type="entry name" value="Pseudouridylate synthase 7 homolog"/>
    <property type="match status" value="1"/>
</dbReference>
<dbReference type="Gene3D" id="3.30.2350.20">
    <property type="entry name" value="TruD, catalytic domain"/>
    <property type="match status" value="2"/>
</dbReference>
<dbReference type="InterPro" id="IPR020103">
    <property type="entry name" value="PsdUridine_synth_cat_dom_sf"/>
</dbReference>
<comment type="function">
    <text evidence="17">Pseudouridylate synthase that catalyzes pseudouridylation of RNAs. Acts as a regulator of protein synthesis in embryonic stem cells by mediating pseudouridylation of RNA fragments derived from tRNAs (tRFs): pseudouridylated tRFs inhibit translation by targeting the translation initiation complex. Also catalyzes pseudouridylation of mRNAs: mediates pseudouridylation of mRNAs with the consensus sequence 5'-UGUAG-3'. Acts as a regulator of pre-mRNA splicing by mediating pseudouridylation of pre-mRNAs at locations associated with alternatively spliced regions. Pseudouridylation of pre-mRNAs near splice sites directly regulates mRNA splicing and mRNA 3'-end processing. In addition to mRNAs and tRNAs, binds other types of RNAs, such as snRNAs, Y RNAs and vault RNAs, suggesting that it can catalyze pseudouridylation of many RNA types.</text>
</comment>
<dbReference type="SUPFAM" id="SSF55120">
    <property type="entry name" value="Pseudouridine synthase"/>
    <property type="match status" value="1"/>
</dbReference>
<evidence type="ECO:0000256" key="10">
    <source>
        <dbReference type="ARBA" id="ARBA00022989"/>
    </source>
</evidence>
<comment type="catalytic activity">
    <reaction evidence="1">
        <text>a uridine in mRNA = a pseudouridine in mRNA</text>
        <dbReference type="Rhea" id="RHEA:56644"/>
        <dbReference type="Rhea" id="RHEA-COMP:14658"/>
        <dbReference type="Rhea" id="RHEA-COMP:14659"/>
        <dbReference type="ChEBI" id="CHEBI:65314"/>
        <dbReference type="ChEBI" id="CHEBI:65315"/>
    </reaction>
</comment>
<evidence type="ECO:0000313" key="23">
    <source>
        <dbReference type="EMBL" id="KAG7324089.1"/>
    </source>
</evidence>
<dbReference type="InterPro" id="IPR042214">
    <property type="entry name" value="TruD_catalytic"/>
</dbReference>
<feature type="transmembrane region" description="Helical" evidence="21">
    <location>
        <begin position="933"/>
        <end position="958"/>
    </location>
</feature>
<comment type="subunit">
    <text evidence="18">Interacts with SIRT1.</text>
</comment>
<evidence type="ECO:0000259" key="22">
    <source>
        <dbReference type="PROSITE" id="PS50984"/>
    </source>
</evidence>
<feature type="transmembrane region" description="Helical" evidence="21">
    <location>
        <begin position="732"/>
        <end position="755"/>
    </location>
</feature>
<keyword evidence="7" id="KW-0507">mRNA processing</keyword>
<sequence length="966" mass="109523">MLVNALRPTILVWVRTVTPHPHPSKVCFFSNLSRILQKSHHKREIFPALQQFSSLCRFVPMEDKEATTELIHLGEKRACPEEDSEHTAKKARLQDEANGSHVTKPAEEDEEEGGEEVPLEDEDGEGESFADMMKHGLTEVDVGIHKFVSDHKGFSGILKERYSDFVVHEINKEGKIVRLHDLSIPVEPEETSAETEPVECQDLTEEQKQQLGDLQLFKNKEGNVAIEVEGDSKEKRTLLHKAIKALYPGLETKTEEREGKRFIVAYHAAGKKALAAPRKHSWPKNRGSFCHFVLYKENKDTMDAINVLSKFLRVRPNVFSYMGTKDKRAITVQEIAVLKISAERLAHLNKCLMNFKLGNFSYKKHPLKLGELQGNHFTVVLRNISGSEEQVEQAMTSLRDTGFINYYGMQRFGTTAVPTHQVGRSILQNNWTEVMDLILKPRPGAEKGYLVKCREEWAQTQDPEAALKKLPVKRCVEGQLLRGLSKYGKKNIITAFGLIPRNNRLMYIHSYQSFVWNTMVSRRVDAYGLKAVEGDLILKGGTAHILTAEEADKHSIHDIVMPLPGFDVIYPTHDVGKGYRDMLAADNLDIDNMRHKVRDYSLAGAYRRILICPKDVSWELIHYDDPKVPLVHTDVEKLENKPAPVYLTEGKYKALKMEFSLPPSTYATMAIREVLKMDTSIKNQTQLNTQSESLLQPKWCICKELQFGVYTYSRIMADEEKTNSCGTVCLKYLLFTFNLLFWLSGGSVMAVGLWTLVDKSDYISLLSSSTYPNTAYILIAAGAVVMLTGILGCCATIKENKRLLIVFFVLLVLIFLLEITAGVLAYWYYQELNDELSADLKRTMVEKYQQPGQEHITRAVDKLQQDLKCCGSNSSADWQEGPWINMFADRRLVPDSCCKTPTFNCGRRDHPSNIYKVEGGCISKLEEFILQHLLILGGVGIGIAFLQILGMLFTCCLYRSLKEEPY</sequence>
<dbReference type="Pfam" id="PF01142">
    <property type="entry name" value="TruD"/>
    <property type="match status" value="1"/>
</dbReference>
<evidence type="ECO:0000256" key="20">
    <source>
        <dbReference type="SAM" id="MobiDB-lite"/>
    </source>
</evidence>
<evidence type="ECO:0000256" key="7">
    <source>
        <dbReference type="ARBA" id="ARBA00022664"/>
    </source>
</evidence>
<feature type="transmembrane region" description="Helical" evidence="21">
    <location>
        <begin position="804"/>
        <end position="829"/>
    </location>
</feature>
<dbReference type="Gene3D" id="1.10.1450.10">
    <property type="entry name" value="Tetraspanin"/>
    <property type="match status" value="1"/>
</dbReference>
<dbReference type="SUPFAM" id="SSF48652">
    <property type="entry name" value="Tetraspanin"/>
    <property type="match status" value="1"/>
</dbReference>
<evidence type="ECO:0000256" key="1">
    <source>
        <dbReference type="ARBA" id="ARBA00001166"/>
    </source>
</evidence>
<dbReference type="InterPro" id="IPR020119">
    <property type="entry name" value="PsdUridine_synth_TruD_CS"/>
</dbReference>
<dbReference type="PANTHER" id="PTHR13326:SF31">
    <property type="entry name" value="PSEUDOURIDYLATE SYNTHASE 7 HOMOLOG"/>
    <property type="match status" value="1"/>
</dbReference>
<keyword evidence="24" id="KW-1185">Reference proteome</keyword>
<evidence type="ECO:0000256" key="12">
    <source>
        <dbReference type="ARBA" id="ARBA00023187"/>
    </source>
</evidence>
<dbReference type="GO" id="GO:0008380">
    <property type="term" value="P:RNA splicing"/>
    <property type="evidence" value="ECO:0007669"/>
    <property type="project" value="UniProtKB-KW"/>
</dbReference>
<evidence type="ECO:0000256" key="6">
    <source>
        <dbReference type="ARBA" id="ARBA00022553"/>
    </source>
</evidence>
<dbReference type="GO" id="GO:0016020">
    <property type="term" value="C:membrane"/>
    <property type="evidence" value="ECO:0007669"/>
    <property type="project" value="UniProtKB-SubCell"/>
</dbReference>
<comment type="subcellular location">
    <subcellularLocation>
        <location evidence="3">Membrane</location>
        <topology evidence="3">Multi-pass membrane protein</topology>
    </subcellularLocation>
    <subcellularLocation>
        <location evidence="2">Nucleus</location>
    </subcellularLocation>
</comment>
<dbReference type="GO" id="GO:0009982">
    <property type="term" value="F:pseudouridine synthase activity"/>
    <property type="evidence" value="ECO:0007669"/>
    <property type="project" value="InterPro"/>
</dbReference>
<accession>A0A9D3NLI7</accession>
<evidence type="ECO:0000256" key="3">
    <source>
        <dbReference type="ARBA" id="ARBA00004141"/>
    </source>
</evidence>
<dbReference type="PANTHER" id="PTHR13326">
    <property type="entry name" value="TRNA PSEUDOURIDINE SYNTHASE D"/>
    <property type="match status" value="1"/>
</dbReference>
<dbReference type="PRINTS" id="PR00259">
    <property type="entry name" value="TMFOUR"/>
</dbReference>
<reference evidence="23 24" key="1">
    <citation type="submission" date="2021-06" db="EMBL/GenBank/DDBJ databases">
        <title>Chromosome-level genome assembly of the red-tail catfish (Hemibagrus wyckioides).</title>
        <authorList>
            <person name="Shao F."/>
        </authorList>
    </citation>
    <scope>NUCLEOTIDE SEQUENCE [LARGE SCALE GENOMIC DNA]</scope>
    <source>
        <strain evidence="23">EC202008001</strain>
        <tissue evidence="23">Blood</tissue>
    </source>
</reference>
<evidence type="ECO:0000256" key="8">
    <source>
        <dbReference type="ARBA" id="ARBA00022692"/>
    </source>
</evidence>
<organism evidence="23 24">
    <name type="scientific">Hemibagrus wyckioides</name>
    <dbReference type="NCBI Taxonomy" id="337641"/>
    <lineage>
        <taxon>Eukaryota</taxon>
        <taxon>Metazoa</taxon>
        <taxon>Chordata</taxon>
        <taxon>Craniata</taxon>
        <taxon>Vertebrata</taxon>
        <taxon>Euteleostomi</taxon>
        <taxon>Actinopterygii</taxon>
        <taxon>Neopterygii</taxon>
        <taxon>Teleostei</taxon>
        <taxon>Ostariophysi</taxon>
        <taxon>Siluriformes</taxon>
        <taxon>Bagridae</taxon>
        <taxon>Hemibagrus</taxon>
    </lineage>
</organism>
<dbReference type="GO" id="GO:0005634">
    <property type="term" value="C:nucleus"/>
    <property type="evidence" value="ECO:0007669"/>
    <property type="project" value="UniProtKB-SubCell"/>
</dbReference>
<evidence type="ECO:0000313" key="24">
    <source>
        <dbReference type="Proteomes" id="UP000824219"/>
    </source>
</evidence>
<feature type="region of interest" description="Disordered" evidence="20">
    <location>
        <begin position="77"/>
        <end position="127"/>
    </location>
</feature>
<dbReference type="Pfam" id="PF00335">
    <property type="entry name" value="Tetraspanin"/>
    <property type="match status" value="1"/>
</dbReference>
<keyword evidence="13" id="KW-0413">Isomerase</keyword>
<dbReference type="NCBIfam" id="TIGR00094">
    <property type="entry name" value="tRNA_TruD_broad"/>
    <property type="match status" value="1"/>
</dbReference>
<evidence type="ECO:0000256" key="11">
    <source>
        <dbReference type="ARBA" id="ARBA00023136"/>
    </source>
</evidence>
<comment type="catalytic activity">
    <reaction evidence="16">
        <text>uridine(13) in tRNA = pseudouridine(13) in tRNA</text>
        <dbReference type="Rhea" id="RHEA:42540"/>
        <dbReference type="Rhea" id="RHEA-COMP:10105"/>
        <dbReference type="Rhea" id="RHEA-COMP:10106"/>
        <dbReference type="ChEBI" id="CHEBI:65314"/>
        <dbReference type="ChEBI" id="CHEBI:65315"/>
    </reaction>
</comment>
<evidence type="ECO:0000256" key="2">
    <source>
        <dbReference type="ARBA" id="ARBA00004123"/>
    </source>
</evidence>
<dbReference type="FunFam" id="1.10.1450.10:FF:000005">
    <property type="entry name" value="Tetraspanin"/>
    <property type="match status" value="1"/>
</dbReference>
<keyword evidence="14" id="KW-0539">Nucleus</keyword>
<feature type="transmembrane region" description="Helical" evidence="21">
    <location>
        <begin position="775"/>
        <end position="797"/>
    </location>
</feature>
<evidence type="ECO:0000256" key="19">
    <source>
        <dbReference type="ARBA" id="ARBA00070906"/>
    </source>
</evidence>
<dbReference type="FunFam" id="3.30.2350.20:FF:000002">
    <property type="entry name" value="Pseudouridylate synthase 7 homolog"/>
    <property type="match status" value="1"/>
</dbReference>
<feature type="compositionally biased region" description="Acidic residues" evidence="20">
    <location>
        <begin position="107"/>
        <end position="127"/>
    </location>
</feature>